<accession>A0ACB0XK36</accession>
<dbReference type="EMBL" id="CAVMJV010000001">
    <property type="protein sequence ID" value="CAK5005742.1"/>
    <property type="molecule type" value="Genomic_DNA"/>
</dbReference>
<comment type="caution">
    <text evidence="1">The sequence shown here is derived from an EMBL/GenBank/DDBJ whole genome shotgun (WGS) entry which is preliminary data.</text>
</comment>
<reference evidence="1" key="1">
    <citation type="submission" date="2023-11" db="EMBL/GenBank/DDBJ databases">
        <authorList>
            <person name="Poullet M."/>
        </authorList>
    </citation>
    <scope>NUCLEOTIDE SEQUENCE</scope>
    <source>
        <strain evidence="1">E1834</strain>
    </source>
</reference>
<evidence type="ECO:0000313" key="2">
    <source>
        <dbReference type="Proteomes" id="UP001497535"/>
    </source>
</evidence>
<dbReference type="Proteomes" id="UP001497535">
    <property type="component" value="Unassembled WGS sequence"/>
</dbReference>
<gene>
    <name evidence="1" type="ORF">MENTE1834_LOCUS20</name>
</gene>
<proteinExistence type="predicted"/>
<keyword evidence="2" id="KW-1185">Reference proteome</keyword>
<name>A0ACB0XK36_MELEN</name>
<organism evidence="1 2">
    <name type="scientific">Meloidogyne enterolobii</name>
    <name type="common">Root-knot nematode worm</name>
    <name type="synonym">Meloidogyne mayaguensis</name>
    <dbReference type="NCBI Taxonomy" id="390850"/>
    <lineage>
        <taxon>Eukaryota</taxon>
        <taxon>Metazoa</taxon>
        <taxon>Ecdysozoa</taxon>
        <taxon>Nematoda</taxon>
        <taxon>Chromadorea</taxon>
        <taxon>Rhabditida</taxon>
        <taxon>Tylenchina</taxon>
        <taxon>Tylenchomorpha</taxon>
        <taxon>Tylenchoidea</taxon>
        <taxon>Meloidogynidae</taxon>
        <taxon>Meloidogyninae</taxon>
        <taxon>Meloidogyne</taxon>
    </lineage>
</organism>
<evidence type="ECO:0000313" key="1">
    <source>
        <dbReference type="EMBL" id="CAK5005742.1"/>
    </source>
</evidence>
<protein>
    <submittedName>
        <fullName evidence="1">Uncharacterized protein</fullName>
    </submittedName>
</protein>
<sequence>MSDFVTMKDLASALVEIKLLRSEVQLLREEKQEDKRSIQILRMAMVNNAIRVETLEKWSEGVYLFSISLY</sequence>